<sequence length="248" mass="27062">MPLRAQKGQKVPSSRFGFIFNKSDPAVHKVDLETLMLLKTIGLHHHGCVPQAMAHTHLGGYFFIQCRQDSPTSAARQLLVDSVTDSVVGPNGDVTGTPHASPDGRFIVSAAADSPWLHVQEITVRGEIQTLYDLQINPGISDLAFQRSFTESNQYNIYAALHTEPDLLFLELSTGKVGMLKNLKEPPTGPAQPWGGARRIMRDSGLFGQYLLTPAQESLFLINGRQNTLRCEVSGIKGGTTAVWVGEV</sequence>
<comment type="caution">
    <text evidence="1">The sequence shown here is derived from an EMBL/GenBank/DDBJ whole genome shotgun (WGS) entry which is preliminary data.</text>
</comment>
<dbReference type="SUPFAM" id="SSF50969">
    <property type="entry name" value="YVTN repeat-like/Quinoprotein amine dehydrogenase"/>
    <property type="match status" value="1"/>
</dbReference>
<keyword evidence="2" id="KW-1185">Reference proteome</keyword>
<accession>A0ABQ9WBC9</accession>
<gene>
    <name evidence="1" type="primary">FSTL4</name>
    <name evidence="1" type="ORF">P7K49_005246</name>
</gene>
<proteinExistence type="predicted"/>
<evidence type="ECO:0000313" key="2">
    <source>
        <dbReference type="Proteomes" id="UP001266305"/>
    </source>
</evidence>
<protein>
    <submittedName>
        <fullName evidence="1">Follistatin- protein 4</fullName>
    </submittedName>
</protein>
<name>A0ABQ9WBC9_SAGOE</name>
<dbReference type="EMBL" id="JASSZA010000002">
    <property type="protein sequence ID" value="KAK2118359.1"/>
    <property type="molecule type" value="Genomic_DNA"/>
</dbReference>
<dbReference type="InterPro" id="IPR011044">
    <property type="entry name" value="Quino_amine_DH_bsu"/>
</dbReference>
<evidence type="ECO:0000313" key="1">
    <source>
        <dbReference type="EMBL" id="KAK2118359.1"/>
    </source>
</evidence>
<reference evidence="1 2" key="1">
    <citation type="submission" date="2023-05" db="EMBL/GenBank/DDBJ databases">
        <title>B98-5 Cell Line De Novo Hybrid Assembly: An Optical Mapping Approach.</title>
        <authorList>
            <person name="Kananen K."/>
            <person name="Auerbach J.A."/>
            <person name="Kautto E."/>
            <person name="Blachly J.S."/>
        </authorList>
    </citation>
    <scope>NUCLEOTIDE SEQUENCE [LARGE SCALE GENOMIC DNA]</scope>
    <source>
        <strain evidence="1">B95-8</strain>
        <tissue evidence="1">Cell line</tissue>
    </source>
</reference>
<organism evidence="1 2">
    <name type="scientific">Saguinus oedipus</name>
    <name type="common">Cotton-top tamarin</name>
    <name type="synonym">Oedipomidas oedipus</name>
    <dbReference type="NCBI Taxonomy" id="9490"/>
    <lineage>
        <taxon>Eukaryota</taxon>
        <taxon>Metazoa</taxon>
        <taxon>Chordata</taxon>
        <taxon>Craniata</taxon>
        <taxon>Vertebrata</taxon>
        <taxon>Euteleostomi</taxon>
        <taxon>Mammalia</taxon>
        <taxon>Eutheria</taxon>
        <taxon>Euarchontoglires</taxon>
        <taxon>Primates</taxon>
        <taxon>Haplorrhini</taxon>
        <taxon>Platyrrhini</taxon>
        <taxon>Cebidae</taxon>
        <taxon>Callitrichinae</taxon>
        <taxon>Saguinus</taxon>
    </lineage>
</organism>
<dbReference type="Proteomes" id="UP001266305">
    <property type="component" value="Unassembled WGS sequence"/>
</dbReference>